<evidence type="ECO:0000313" key="4">
    <source>
        <dbReference type="Proteomes" id="UP000184339"/>
    </source>
</evidence>
<proteinExistence type="predicted"/>
<protein>
    <recommendedName>
        <fullName evidence="2">DUF4266 domain-containing protein</fullName>
    </recommendedName>
</protein>
<dbReference type="Proteomes" id="UP000184339">
    <property type="component" value="Unassembled WGS sequence"/>
</dbReference>
<keyword evidence="4" id="KW-1185">Reference proteome</keyword>
<dbReference type="OrthoDB" id="5574393at2"/>
<dbReference type="STRING" id="551987.SAMN05192549_106304"/>
<sequence>MKTLIALCAMAAALSGCALPPVQAWEKGHLARPDMLIQGDALGTRFNEHIYASKEAASGGSGVGGGGCGCN</sequence>
<dbReference type="EMBL" id="FRCX01000006">
    <property type="protein sequence ID" value="SHN26432.1"/>
    <property type="molecule type" value="Genomic_DNA"/>
</dbReference>
<dbReference type="AlphaFoldDB" id="A0A1M7Q865"/>
<accession>A0A1M7Q865</accession>
<dbReference type="InterPro" id="IPR025362">
    <property type="entry name" value="DUF4266"/>
</dbReference>
<feature type="signal peptide" evidence="1">
    <location>
        <begin position="1"/>
        <end position="24"/>
    </location>
</feature>
<reference evidence="4" key="1">
    <citation type="submission" date="2016-11" db="EMBL/GenBank/DDBJ databases">
        <authorList>
            <person name="Varghese N."/>
            <person name="Submissions S."/>
        </authorList>
    </citation>
    <scope>NUCLEOTIDE SEQUENCE [LARGE SCALE GENOMIC DNA]</scope>
    <source>
        <strain evidence="4">Sac-22</strain>
    </source>
</reference>
<evidence type="ECO:0000259" key="2">
    <source>
        <dbReference type="Pfam" id="PF14086"/>
    </source>
</evidence>
<keyword evidence="1" id="KW-0732">Signal</keyword>
<dbReference type="Pfam" id="PF14086">
    <property type="entry name" value="DUF4266"/>
    <property type="match status" value="1"/>
</dbReference>
<feature type="domain" description="DUF4266" evidence="2">
    <location>
        <begin position="22"/>
        <end position="71"/>
    </location>
</feature>
<evidence type="ECO:0000256" key="1">
    <source>
        <dbReference type="SAM" id="SignalP"/>
    </source>
</evidence>
<feature type="chain" id="PRO_5009928797" description="DUF4266 domain-containing protein" evidence="1">
    <location>
        <begin position="25"/>
        <end position="71"/>
    </location>
</feature>
<name>A0A1M7Q865_9BURK</name>
<dbReference type="PROSITE" id="PS51257">
    <property type="entry name" value="PROKAR_LIPOPROTEIN"/>
    <property type="match status" value="1"/>
</dbReference>
<evidence type="ECO:0000313" key="3">
    <source>
        <dbReference type="EMBL" id="SHN26432.1"/>
    </source>
</evidence>
<dbReference type="RefSeq" id="WP_072786036.1">
    <property type="nucleotide sequence ID" value="NZ_FRCX01000006.1"/>
</dbReference>
<organism evidence="3 4">
    <name type="scientific">Duganella sacchari</name>
    <dbReference type="NCBI Taxonomy" id="551987"/>
    <lineage>
        <taxon>Bacteria</taxon>
        <taxon>Pseudomonadati</taxon>
        <taxon>Pseudomonadota</taxon>
        <taxon>Betaproteobacteria</taxon>
        <taxon>Burkholderiales</taxon>
        <taxon>Oxalobacteraceae</taxon>
        <taxon>Telluria group</taxon>
        <taxon>Duganella</taxon>
    </lineage>
</organism>
<gene>
    <name evidence="3" type="ORF">SAMN05192549_106304</name>
</gene>